<keyword evidence="3" id="KW-1185">Reference proteome</keyword>
<organism evidence="2 3">
    <name type="scientific">Oceanococcus atlanticus</name>
    <dbReference type="NCBI Taxonomy" id="1317117"/>
    <lineage>
        <taxon>Bacteria</taxon>
        <taxon>Pseudomonadati</taxon>
        <taxon>Pseudomonadota</taxon>
        <taxon>Gammaproteobacteria</taxon>
        <taxon>Chromatiales</taxon>
        <taxon>Oceanococcaceae</taxon>
        <taxon>Oceanococcus</taxon>
    </lineage>
</organism>
<accession>A0A1Y1SFC2</accession>
<feature type="domain" description="Transglutaminase-like" evidence="1">
    <location>
        <begin position="73"/>
        <end position="145"/>
    </location>
</feature>
<dbReference type="InterPro" id="IPR002931">
    <property type="entry name" value="Transglutaminase-like"/>
</dbReference>
<dbReference type="SMART" id="SM00460">
    <property type="entry name" value="TGc"/>
    <property type="match status" value="1"/>
</dbReference>
<evidence type="ECO:0000313" key="2">
    <source>
        <dbReference type="EMBL" id="ORE87242.1"/>
    </source>
</evidence>
<proteinExistence type="predicted"/>
<dbReference type="EMBL" id="AQQV01000002">
    <property type="protein sequence ID" value="ORE87242.1"/>
    <property type="molecule type" value="Genomic_DNA"/>
</dbReference>
<sequence>MTSTHQAPHAEYLRATAFIDSDHPQVQRFAATHAAAGSDTARAVALYYAVRDGFRYDPYRIDLSVAGLCASRVLEQGYGWCVSKAVLLAAVCRAQGIPARLGYADVRNHLSTERLRQTLKTDVFFFHGYTDIWLDGEWRKATPAFNIELCDKFGLHPLEFDGRSDSIYHPFDKAGERHMEYLNFRGAYADVPLREMQTTFEREYPGVFDAIQGADFSADVNRETAS</sequence>
<dbReference type="OrthoDB" id="4697328at2"/>
<dbReference type="InterPro" id="IPR038765">
    <property type="entry name" value="Papain-like_cys_pep_sf"/>
</dbReference>
<protein>
    <recommendedName>
        <fullName evidence="1">Transglutaminase-like domain-containing protein</fullName>
    </recommendedName>
</protein>
<dbReference type="SUPFAM" id="SSF54001">
    <property type="entry name" value="Cysteine proteinases"/>
    <property type="match status" value="1"/>
</dbReference>
<reference evidence="2 3" key="1">
    <citation type="submission" date="2013-04" db="EMBL/GenBank/DDBJ databases">
        <title>Oceanococcus atlanticus 22II-S10r2 Genome Sequencing.</title>
        <authorList>
            <person name="Lai Q."/>
            <person name="Li G."/>
            <person name="Shao Z."/>
        </authorList>
    </citation>
    <scope>NUCLEOTIDE SEQUENCE [LARGE SCALE GENOMIC DNA]</scope>
    <source>
        <strain evidence="2 3">22II-S10r2</strain>
    </source>
</reference>
<dbReference type="Pfam" id="PF01841">
    <property type="entry name" value="Transglut_core"/>
    <property type="match status" value="1"/>
</dbReference>
<gene>
    <name evidence="2" type="ORF">ATO7_09382</name>
</gene>
<dbReference type="AlphaFoldDB" id="A0A1Y1SFC2"/>
<evidence type="ECO:0000313" key="3">
    <source>
        <dbReference type="Proteomes" id="UP000192342"/>
    </source>
</evidence>
<dbReference type="PANTHER" id="PTHR33490:SF3">
    <property type="entry name" value="CONSERVED INTEGRAL MEMBRANE PROTEIN"/>
    <property type="match status" value="1"/>
</dbReference>
<dbReference type="RefSeq" id="WP_083561469.1">
    <property type="nucleotide sequence ID" value="NZ_AQQV01000002.1"/>
</dbReference>
<dbReference type="Proteomes" id="UP000192342">
    <property type="component" value="Unassembled WGS sequence"/>
</dbReference>
<comment type="caution">
    <text evidence="2">The sequence shown here is derived from an EMBL/GenBank/DDBJ whole genome shotgun (WGS) entry which is preliminary data.</text>
</comment>
<dbReference type="Gene3D" id="3.10.620.30">
    <property type="match status" value="1"/>
</dbReference>
<dbReference type="PANTHER" id="PTHR33490">
    <property type="entry name" value="BLR5614 PROTEIN-RELATED"/>
    <property type="match status" value="1"/>
</dbReference>
<evidence type="ECO:0000259" key="1">
    <source>
        <dbReference type="SMART" id="SM00460"/>
    </source>
</evidence>
<name>A0A1Y1SFC2_9GAMM</name>
<dbReference type="STRING" id="1317117.ATO7_09382"/>